<dbReference type="PANTHER" id="PTHR33365:SF11">
    <property type="entry name" value="TAT PATHWAY SIGNAL SEQUENCE"/>
    <property type="match status" value="1"/>
</dbReference>
<evidence type="ECO:0000313" key="5">
    <source>
        <dbReference type="EMBL" id="KAJ3712994.1"/>
    </source>
</evidence>
<dbReference type="PANTHER" id="PTHR33365">
    <property type="entry name" value="YALI0B05434P"/>
    <property type="match status" value="1"/>
</dbReference>
<dbReference type="Pfam" id="PF11807">
    <property type="entry name" value="UstYa"/>
    <property type="match status" value="1"/>
</dbReference>
<comment type="caution">
    <text evidence="5">The sequence shown here is derived from an EMBL/GenBank/DDBJ whole genome shotgun (WGS) entry which is preliminary data.</text>
</comment>
<keyword evidence="6" id="KW-1185">Reference proteome</keyword>
<organism evidence="5 6">
    <name type="scientific">Lentinula guzmanii</name>
    <dbReference type="NCBI Taxonomy" id="2804957"/>
    <lineage>
        <taxon>Eukaryota</taxon>
        <taxon>Fungi</taxon>
        <taxon>Dikarya</taxon>
        <taxon>Basidiomycota</taxon>
        <taxon>Agaricomycotina</taxon>
        <taxon>Agaricomycetes</taxon>
        <taxon>Agaricomycetidae</taxon>
        <taxon>Agaricales</taxon>
        <taxon>Marasmiineae</taxon>
        <taxon>Omphalotaceae</taxon>
        <taxon>Lentinula</taxon>
    </lineage>
</organism>
<keyword evidence="2" id="KW-0560">Oxidoreductase</keyword>
<evidence type="ECO:0000313" key="6">
    <source>
        <dbReference type="Proteomes" id="UP001176059"/>
    </source>
</evidence>
<dbReference type="GO" id="GO:0016491">
    <property type="term" value="F:oxidoreductase activity"/>
    <property type="evidence" value="ECO:0007669"/>
    <property type="project" value="UniProtKB-KW"/>
</dbReference>
<protein>
    <submittedName>
        <fullName evidence="5">Uncharacterized protein</fullName>
    </submittedName>
</protein>
<feature type="chain" id="PRO_5041308315" evidence="4">
    <location>
        <begin position="24"/>
        <end position="207"/>
    </location>
</feature>
<evidence type="ECO:0000256" key="4">
    <source>
        <dbReference type="SAM" id="SignalP"/>
    </source>
</evidence>
<dbReference type="Proteomes" id="UP001176059">
    <property type="component" value="Unassembled WGS sequence"/>
</dbReference>
<dbReference type="InterPro" id="IPR021765">
    <property type="entry name" value="UstYa-like"/>
</dbReference>
<feature type="signal peptide" evidence="4">
    <location>
        <begin position="1"/>
        <end position="23"/>
    </location>
</feature>
<evidence type="ECO:0000256" key="2">
    <source>
        <dbReference type="ARBA" id="ARBA00023002"/>
    </source>
</evidence>
<proteinExistence type="inferred from homology"/>
<dbReference type="EMBL" id="JANVFO010000103">
    <property type="protein sequence ID" value="KAJ3712994.1"/>
    <property type="molecule type" value="Genomic_DNA"/>
</dbReference>
<sequence>MRLTLHSLTFFLVCLLTVTNISRLSLTWRHYGKYRRILRNDYSYIEDDYPSEIPMLKYPAAMMFNETDHYDLFSTEEWRTLIPKGHGWVHLGSQRRPFAVTMYHQFHCLLSIRQALEDVILNQTSQYEAGHSSHTNHCFSYLRQGLLCKSDTTLEPTTPVDLPGNKHGAAASGSGVLHKCMDWVKVRNYVEDNYSIFAKEVGWDVNE</sequence>
<reference evidence="5" key="1">
    <citation type="submission" date="2022-08" db="EMBL/GenBank/DDBJ databases">
        <authorList>
            <consortium name="DOE Joint Genome Institute"/>
            <person name="Min B."/>
            <person name="Sierra-Patev S."/>
            <person name="Naranjo-Ortiz M."/>
            <person name="Looney B."/>
            <person name="Konkel Z."/>
            <person name="Slot J.C."/>
            <person name="Sakamoto Y."/>
            <person name="Steenwyk J.L."/>
            <person name="Rokas A."/>
            <person name="Carro J."/>
            <person name="Camarero S."/>
            <person name="Ferreira P."/>
            <person name="Molpeceres G."/>
            <person name="Ruiz-duenas F.J."/>
            <person name="Serrano A."/>
            <person name="Henrissat B."/>
            <person name="Drula E."/>
            <person name="Hughes K.W."/>
            <person name="Mata J.L."/>
            <person name="Ishikawa N.K."/>
            <person name="Vargas-Isla R."/>
            <person name="Ushijima S."/>
            <person name="Smith C.A."/>
            <person name="Ahrendt S."/>
            <person name="Andreopoulos W."/>
            <person name="He G."/>
            <person name="LaButti K."/>
            <person name="Lipzen A."/>
            <person name="Ng V."/>
            <person name="Riley R."/>
            <person name="Sandor L."/>
            <person name="Barry K."/>
            <person name="Martinez A.T."/>
            <person name="Xiao Y."/>
            <person name="Gibbons J.G."/>
            <person name="Terashima K."/>
            <person name="Hibbett D.S."/>
            <person name="Grigoriev I.V."/>
        </authorList>
    </citation>
    <scope>NUCLEOTIDE SEQUENCE</scope>
    <source>
        <strain evidence="5">ET3784</strain>
    </source>
</reference>
<keyword evidence="4" id="KW-0732">Signal</keyword>
<comment type="similarity">
    <text evidence="3">Belongs to the ustYa family.</text>
</comment>
<dbReference type="AlphaFoldDB" id="A0AA38JEL5"/>
<accession>A0AA38JEL5</accession>
<comment type="pathway">
    <text evidence="1">Mycotoxin biosynthesis.</text>
</comment>
<evidence type="ECO:0000256" key="3">
    <source>
        <dbReference type="ARBA" id="ARBA00035112"/>
    </source>
</evidence>
<evidence type="ECO:0000256" key="1">
    <source>
        <dbReference type="ARBA" id="ARBA00004685"/>
    </source>
</evidence>
<name>A0AA38JEL5_9AGAR</name>
<reference evidence="5" key="2">
    <citation type="journal article" date="2023" name="Proc. Natl. Acad. Sci. U.S.A.">
        <title>A global phylogenomic analysis of the shiitake genus Lentinula.</title>
        <authorList>
            <person name="Sierra-Patev S."/>
            <person name="Min B."/>
            <person name="Naranjo-Ortiz M."/>
            <person name="Looney B."/>
            <person name="Konkel Z."/>
            <person name="Slot J.C."/>
            <person name="Sakamoto Y."/>
            <person name="Steenwyk J.L."/>
            <person name="Rokas A."/>
            <person name="Carro J."/>
            <person name="Camarero S."/>
            <person name="Ferreira P."/>
            <person name="Molpeceres G."/>
            <person name="Ruiz-Duenas F.J."/>
            <person name="Serrano A."/>
            <person name="Henrissat B."/>
            <person name="Drula E."/>
            <person name="Hughes K.W."/>
            <person name="Mata J.L."/>
            <person name="Ishikawa N.K."/>
            <person name="Vargas-Isla R."/>
            <person name="Ushijima S."/>
            <person name="Smith C.A."/>
            <person name="Donoghue J."/>
            <person name="Ahrendt S."/>
            <person name="Andreopoulos W."/>
            <person name="He G."/>
            <person name="LaButti K."/>
            <person name="Lipzen A."/>
            <person name="Ng V."/>
            <person name="Riley R."/>
            <person name="Sandor L."/>
            <person name="Barry K."/>
            <person name="Martinez A.T."/>
            <person name="Xiao Y."/>
            <person name="Gibbons J.G."/>
            <person name="Terashima K."/>
            <person name="Grigoriev I.V."/>
            <person name="Hibbett D."/>
        </authorList>
    </citation>
    <scope>NUCLEOTIDE SEQUENCE</scope>
    <source>
        <strain evidence="5">ET3784</strain>
    </source>
</reference>
<dbReference type="GO" id="GO:0043386">
    <property type="term" value="P:mycotoxin biosynthetic process"/>
    <property type="evidence" value="ECO:0007669"/>
    <property type="project" value="InterPro"/>
</dbReference>
<gene>
    <name evidence="5" type="ORF">DFJ43DRAFT_1161271</name>
</gene>